<dbReference type="Pfam" id="PF20431">
    <property type="entry name" value="E_motif"/>
    <property type="match status" value="1"/>
</dbReference>
<dbReference type="Pfam" id="PF20430">
    <property type="entry name" value="Eplus_motif"/>
    <property type="match status" value="1"/>
</dbReference>
<dbReference type="GO" id="GO:0003723">
    <property type="term" value="F:RNA binding"/>
    <property type="evidence" value="ECO:0007669"/>
    <property type="project" value="InterPro"/>
</dbReference>
<dbReference type="Gene3D" id="1.25.40.10">
    <property type="entry name" value="Tetratricopeptide repeat domain"/>
    <property type="match status" value="5"/>
</dbReference>
<keyword evidence="2" id="KW-0677">Repeat</keyword>
<dbReference type="AlphaFoldDB" id="A0AAW2JAI2"/>
<dbReference type="GO" id="GO:0016071">
    <property type="term" value="P:mRNA metabolic process"/>
    <property type="evidence" value="ECO:0007669"/>
    <property type="project" value="UniProtKB-ARBA"/>
</dbReference>
<dbReference type="GO" id="GO:0009451">
    <property type="term" value="P:RNA modification"/>
    <property type="evidence" value="ECO:0007669"/>
    <property type="project" value="InterPro"/>
</dbReference>
<feature type="repeat" description="PPR" evidence="3">
    <location>
        <begin position="482"/>
        <end position="516"/>
    </location>
</feature>
<dbReference type="Pfam" id="PF14432">
    <property type="entry name" value="DYW_deaminase"/>
    <property type="match status" value="1"/>
</dbReference>
<dbReference type="GO" id="GO:0010467">
    <property type="term" value="P:gene expression"/>
    <property type="evidence" value="ECO:0007669"/>
    <property type="project" value="UniProtKB-ARBA"/>
</dbReference>
<dbReference type="InterPro" id="IPR002885">
    <property type="entry name" value="PPR_rpt"/>
</dbReference>
<dbReference type="InterPro" id="IPR011990">
    <property type="entry name" value="TPR-like_helical_dom_sf"/>
</dbReference>
<dbReference type="PANTHER" id="PTHR47926">
    <property type="entry name" value="PENTATRICOPEPTIDE REPEAT-CONTAINING PROTEIN"/>
    <property type="match status" value="1"/>
</dbReference>
<sequence>MVGRGIAPLTTRDTNFFLSLIKKAVTLSHLNQIHAHIIHTNLVNENIIITKLIQRLLDLKATARAKLLFASVASPDLFLYNVLIKGLRNSPFESLSVYNSLLRKTGFRPDNFTYSFVIAAFSGLPSSGSEKVGILLHGRAIVSGFGADVFVGSALVDMYMSFSRIRHAYKVFDGISEPDTVLWNTILSGLVKNCCFDESLRVFHDMVERTARFDSTTLAVVLSAVAELQEMRAGMMVQALAMKVGCHFHGHVLTCLVSLYSKCGDILTARLLFGLIGKPDLVAYNAMISGFSCNNEVEWSLQLFQELLLSGCKVSSGTIVGLIPVFYPFGHLDLTRSIHGFCVKSSFLFNSSVSTAMTTVYSRLNELELARMLFDESPEKTLASWNAMISGYAQNGQTEMAISLFHEMQKLDVRPNPVTVTSILSACAQLGALGLGKWVHDLIKLEGIESNIYVSTALVDMYMKCGNIEEARSLFDMMGEKNVVTWNAMIAGYGLHGHGKEALMLYDQMLLSGIPPTGVTFLSVLYACSHAGLVEEGERIFHSVVYDHGFEPNSEHYACMVDILGRAGKLRDAVEFINKMPIEPGPAEWGALLGACMIHKDANLARLASDRLFDLDPENVGYHVLLSNIYSRNHNYSQAALLRQVVKRKHLSKTPGCTLIEVKGHPHVFTSGDQSHPQSEAIYTMLEKLMEKMKDAGYLAETVTALHDVEEEEKELMVKVHSEKLAIAFGLIMSEEAGDEIRIIKNLRVCLDCHNFTKFVSRITQRVIIVRDANRFHHFEHGACSCGDYW</sequence>
<feature type="repeat" description="PPR" evidence="3">
    <location>
        <begin position="451"/>
        <end position="481"/>
    </location>
</feature>
<dbReference type="Pfam" id="PF13041">
    <property type="entry name" value="PPR_2"/>
    <property type="match status" value="3"/>
</dbReference>
<feature type="repeat" description="PPR" evidence="3">
    <location>
        <begin position="179"/>
        <end position="213"/>
    </location>
</feature>
<dbReference type="InterPro" id="IPR046849">
    <property type="entry name" value="E2_motif"/>
</dbReference>
<dbReference type="FunFam" id="1.25.40.10:FF:001104">
    <property type="entry name" value="Uncharacterized protein"/>
    <property type="match status" value="1"/>
</dbReference>
<protein>
    <submittedName>
        <fullName evidence="5">Pentatricopeptide repeat-containing protein</fullName>
    </submittedName>
</protein>
<dbReference type="InterPro" id="IPR046848">
    <property type="entry name" value="E_motif"/>
</dbReference>
<feature type="repeat" description="PPR" evidence="3">
    <location>
        <begin position="280"/>
        <end position="314"/>
    </location>
</feature>
<gene>
    <name evidence="5" type="ORF">Scaly_2643400</name>
</gene>
<dbReference type="Pfam" id="PF01535">
    <property type="entry name" value="PPR"/>
    <property type="match status" value="2"/>
</dbReference>
<comment type="similarity">
    <text evidence="1">Belongs to the PPR family. PCMP-H subfamily.</text>
</comment>
<proteinExistence type="inferred from homology"/>
<comment type="caution">
    <text evidence="5">The sequence shown here is derived from an EMBL/GenBank/DDBJ whole genome shotgun (WGS) entry which is preliminary data.</text>
</comment>
<dbReference type="FunFam" id="1.25.40.10:FF:000364">
    <property type="entry name" value="Pentatricopeptide repeat (PPR-like) superfamily protein"/>
    <property type="match status" value="1"/>
</dbReference>
<dbReference type="NCBIfam" id="TIGR00756">
    <property type="entry name" value="PPR"/>
    <property type="match status" value="5"/>
</dbReference>
<dbReference type="FunFam" id="1.25.40.10:FF:000463">
    <property type="entry name" value="Pentatricopeptide repeat-containing protein"/>
    <property type="match status" value="1"/>
</dbReference>
<dbReference type="InterPro" id="IPR046960">
    <property type="entry name" value="PPR_At4g14850-like_plant"/>
</dbReference>
<dbReference type="PANTHER" id="PTHR47926:SF452">
    <property type="entry name" value="PENTATRICOPEPTIDE REPEAT-CONTAINING PROTEIN"/>
    <property type="match status" value="1"/>
</dbReference>
<dbReference type="SUPFAM" id="SSF48452">
    <property type="entry name" value="TPR-like"/>
    <property type="match status" value="1"/>
</dbReference>
<organism evidence="5">
    <name type="scientific">Sesamum calycinum</name>
    <dbReference type="NCBI Taxonomy" id="2727403"/>
    <lineage>
        <taxon>Eukaryota</taxon>
        <taxon>Viridiplantae</taxon>
        <taxon>Streptophyta</taxon>
        <taxon>Embryophyta</taxon>
        <taxon>Tracheophyta</taxon>
        <taxon>Spermatophyta</taxon>
        <taxon>Magnoliopsida</taxon>
        <taxon>eudicotyledons</taxon>
        <taxon>Gunneridae</taxon>
        <taxon>Pentapetalae</taxon>
        <taxon>asterids</taxon>
        <taxon>lamiids</taxon>
        <taxon>Lamiales</taxon>
        <taxon>Pedaliaceae</taxon>
        <taxon>Sesamum</taxon>
    </lineage>
</organism>
<accession>A0AAW2JAI2</accession>
<feature type="domain" description="DYW" evidence="4">
    <location>
        <begin position="697"/>
        <end position="790"/>
    </location>
</feature>
<feature type="repeat" description="PPR" evidence="3">
    <location>
        <begin position="381"/>
        <end position="415"/>
    </location>
</feature>
<evidence type="ECO:0000259" key="4">
    <source>
        <dbReference type="Pfam" id="PF14432"/>
    </source>
</evidence>
<dbReference type="GO" id="GO:0008270">
    <property type="term" value="F:zinc ion binding"/>
    <property type="evidence" value="ECO:0007669"/>
    <property type="project" value="InterPro"/>
</dbReference>
<name>A0AAW2JAI2_9LAMI</name>
<dbReference type="InterPro" id="IPR032867">
    <property type="entry name" value="DYW_dom"/>
</dbReference>
<dbReference type="PROSITE" id="PS51375">
    <property type="entry name" value="PPR"/>
    <property type="match status" value="5"/>
</dbReference>
<evidence type="ECO:0000313" key="5">
    <source>
        <dbReference type="EMBL" id="KAL0291289.1"/>
    </source>
</evidence>
<reference evidence="5" key="2">
    <citation type="journal article" date="2024" name="Plant">
        <title>Genomic evolution and insights into agronomic trait innovations of Sesamum species.</title>
        <authorList>
            <person name="Miao H."/>
            <person name="Wang L."/>
            <person name="Qu L."/>
            <person name="Liu H."/>
            <person name="Sun Y."/>
            <person name="Le M."/>
            <person name="Wang Q."/>
            <person name="Wei S."/>
            <person name="Zheng Y."/>
            <person name="Lin W."/>
            <person name="Duan Y."/>
            <person name="Cao H."/>
            <person name="Xiong S."/>
            <person name="Wang X."/>
            <person name="Wei L."/>
            <person name="Li C."/>
            <person name="Ma Q."/>
            <person name="Ju M."/>
            <person name="Zhao R."/>
            <person name="Li G."/>
            <person name="Mu C."/>
            <person name="Tian Q."/>
            <person name="Mei H."/>
            <person name="Zhang T."/>
            <person name="Gao T."/>
            <person name="Zhang H."/>
        </authorList>
    </citation>
    <scope>NUCLEOTIDE SEQUENCE</scope>
    <source>
        <strain evidence="5">KEN8</strain>
    </source>
</reference>
<evidence type="ECO:0000256" key="1">
    <source>
        <dbReference type="ARBA" id="ARBA00006643"/>
    </source>
</evidence>
<evidence type="ECO:0000256" key="3">
    <source>
        <dbReference type="PROSITE-ProRule" id="PRU00708"/>
    </source>
</evidence>
<reference evidence="5" key="1">
    <citation type="submission" date="2020-06" db="EMBL/GenBank/DDBJ databases">
        <authorList>
            <person name="Li T."/>
            <person name="Hu X."/>
            <person name="Zhang T."/>
            <person name="Song X."/>
            <person name="Zhang H."/>
            <person name="Dai N."/>
            <person name="Sheng W."/>
            <person name="Hou X."/>
            <person name="Wei L."/>
        </authorList>
    </citation>
    <scope>NUCLEOTIDE SEQUENCE</scope>
    <source>
        <strain evidence="5">KEN8</strain>
        <tissue evidence="5">Leaf</tissue>
    </source>
</reference>
<evidence type="ECO:0000256" key="2">
    <source>
        <dbReference type="ARBA" id="ARBA00022737"/>
    </source>
</evidence>
<dbReference type="EMBL" id="JACGWM010001587">
    <property type="protein sequence ID" value="KAL0291289.1"/>
    <property type="molecule type" value="Genomic_DNA"/>
</dbReference>